<proteinExistence type="predicted"/>
<dbReference type="InterPro" id="IPR002563">
    <property type="entry name" value="Flavin_Rdtase-like_dom"/>
</dbReference>
<dbReference type="Pfam" id="PF01613">
    <property type="entry name" value="Flavin_Reduct"/>
    <property type="match status" value="1"/>
</dbReference>
<comment type="caution">
    <text evidence="2">The sequence shown here is derived from an EMBL/GenBank/DDBJ whole genome shotgun (WGS) entry which is preliminary data.</text>
</comment>
<protein>
    <submittedName>
        <fullName evidence="2">Flavin reductase (DIM6/NTAB) family NADH-FMN oxidoreductase RutF</fullName>
    </submittedName>
</protein>
<name>A0A2S6IK83_9ACTN</name>
<dbReference type="Gene3D" id="2.30.110.10">
    <property type="entry name" value="Electron Transport, Fmn-binding Protein, Chain A"/>
    <property type="match status" value="1"/>
</dbReference>
<dbReference type="AlphaFoldDB" id="A0A2S6IK83"/>
<dbReference type="RefSeq" id="WP_104432920.1">
    <property type="nucleotide sequence ID" value="NZ_PTJD01000007.1"/>
</dbReference>
<dbReference type="SUPFAM" id="SSF50475">
    <property type="entry name" value="FMN-binding split barrel"/>
    <property type="match status" value="1"/>
</dbReference>
<dbReference type="GO" id="GO:0016646">
    <property type="term" value="F:oxidoreductase activity, acting on the CH-NH group of donors, NAD or NADP as acceptor"/>
    <property type="evidence" value="ECO:0007669"/>
    <property type="project" value="UniProtKB-ARBA"/>
</dbReference>
<feature type="domain" description="Flavin reductase like" evidence="1">
    <location>
        <begin position="32"/>
        <end position="184"/>
    </location>
</feature>
<dbReference type="OrthoDB" id="3394673at2"/>
<dbReference type="Proteomes" id="UP000239485">
    <property type="component" value="Unassembled WGS sequence"/>
</dbReference>
<dbReference type="GO" id="GO:0010181">
    <property type="term" value="F:FMN binding"/>
    <property type="evidence" value="ECO:0007669"/>
    <property type="project" value="InterPro"/>
</dbReference>
<dbReference type="InterPro" id="IPR012349">
    <property type="entry name" value="Split_barrel_FMN-bd"/>
</dbReference>
<sequence>MDPDSETPGGHIHSGHPFLRPEALRDPARRLRGRLPAPVTLWTAAHGGERAGLTVSSVLVAEPGELVGVVGDETDVLDVLQRSGAFAVTVLDWSHRGLADAFSFLAPAPGGPFTVADWEETAWGPVPAGDVTWAGCRVRGVRELGYGRLVEAGVEHVHLAEERAGAAASGGRDPLAWHRGRYRHLD</sequence>
<dbReference type="EMBL" id="PTJD01000007">
    <property type="protein sequence ID" value="PPK94608.1"/>
    <property type="molecule type" value="Genomic_DNA"/>
</dbReference>
<evidence type="ECO:0000313" key="3">
    <source>
        <dbReference type="Proteomes" id="UP000239485"/>
    </source>
</evidence>
<keyword evidence="3" id="KW-1185">Reference proteome</keyword>
<gene>
    <name evidence="2" type="ORF">CLV92_107111</name>
</gene>
<reference evidence="2 3" key="1">
    <citation type="submission" date="2018-02" db="EMBL/GenBank/DDBJ databases">
        <title>Genomic Encyclopedia of Archaeal and Bacterial Type Strains, Phase II (KMG-II): from individual species to whole genera.</title>
        <authorList>
            <person name="Goeker M."/>
        </authorList>
    </citation>
    <scope>NUCLEOTIDE SEQUENCE [LARGE SCALE GENOMIC DNA]</scope>
    <source>
        <strain evidence="2 3">DSM 22857</strain>
    </source>
</reference>
<evidence type="ECO:0000259" key="1">
    <source>
        <dbReference type="SMART" id="SM00903"/>
    </source>
</evidence>
<evidence type="ECO:0000313" key="2">
    <source>
        <dbReference type="EMBL" id="PPK94608.1"/>
    </source>
</evidence>
<organism evidence="2 3">
    <name type="scientific">Kineococcus xinjiangensis</name>
    <dbReference type="NCBI Taxonomy" id="512762"/>
    <lineage>
        <taxon>Bacteria</taxon>
        <taxon>Bacillati</taxon>
        <taxon>Actinomycetota</taxon>
        <taxon>Actinomycetes</taxon>
        <taxon>Kineosporiales</taxon>
        <taxon>Kineosporiaceae</taxon>
        <taxon>Kineococcus</taxon>
    </lineage>
</organism>
<dbReference type="SMART" id="SM00903">
    <property type="entry name" value="Flavin_Reduct"/>
    <property type="match status" value="1"/>
</dbReference>
<accession>A0A2S6IK83</accession>